<reference evidence="2 3" key="1">
    <citation type="submission" date="2019-07" db="EMBL/GenBank/DDBJ databases">
        <title>Reinekea sp. strain SSH23 genome sequencing and assembly.</title>
        <authorList>
            <person name="Kim I."/>
        </authorList>
    </citation>
    <scope>NUCLEOTIDE SEQUENCE [LARGE SCALE GENOMIC DNA]</scope>
    <source>
        <strain evidence="2 3">SSH23</strain>
    </source>
</reference>
<evidence type="ECO:0000256" key="1">
    <source>
        <dbReference type="SAM" id="Phobius"/>
    </source>
</evidence>
<keyword evidence="1" id="KW-0472">Membrane</keyword>
<feature type="transmembrane region" description="Helical" evidence="1">
    <location>
        <begin position="28"/>
        <end position="49"/>
    </location>
</feature>
<name>A0A5C8Z2U1_9GAMM</name>
<evidence type="ECO:0000313" key="2">
    <source>
        <dbReference type="EMBL" id="TXR51867.1"/>
    </source>
</evidence>
<gene>
    <name evidence="2" type="ORF">FME95_10590</name>
</gene>
<dbReference type="OrthoDB" id="9802133at2"/>
<keyword evidence="1" id="KW-0812">Transmembrane</keyword>
<dbReference type="EMBL" id="VKAD01000002">
    <property type="protein sequence ID" value="TXR51867.1"/>
    <property type="molecule type" value="Genomic_DNA"/>
</dbReference>
<accession>A0A5C8Z2U1</accession>
<comment type="caution">
    <text evidence="2">The sequence shown here is derived from an EMBL/GenBank/DDBJ whole genome shotgun (WGS) entry which is preliminary data.</text>
</comment>
<evidence type="ECO:0008006" key="4">
    <source>
        <dbReference type="Google" id="ProtNLM"/>
    </source>
</evidence>
<keyword evidence="3" id="KW-1185">Reference proteome</keyword>
<dbReference type="PANTHER" id="PTHR39555:SF1">
    <property type="entry name" value="TYPE IV PILUS INNER MEMBRANE COMPONENT PILO"/>
    <property type="match status" value="1"/>
</dbReference>
<dbReference type="Pfam" id="PF04350">
    <property type="entry name" value="PilO"/>
    <property type="match status" value="1"/>
</dbReference>
<evidence type="ECO:0000313" key="3">
    <source>
        <dbReference type="Proteomes" id="UP000321764"/>
    </source>
</evidence>
<organism evidence="2 3">
    <name type="scientific">Reinekea thalattae</name>
    <dbReference type="NCBI Taxonomy" id="2593301"/>
    <lineage>
        <taxon>Bacteria</taxon>
        <taxon>Pseudomonadati</taxon>
        <taxon>Pseudomonadota</taxon>
        <taxon>Gammaproteobacteria</taxon>
        <taxon>Oceanospirillales</taxon>
        <taxon>Saccharospirillaceae</taxon>
        <taxon>Reinekea</taxon>
    </lineage>
</organism>
<sequence>MKKDFQSVAINEPYFLAHRYSWRQPATWLFWHQLVLGLVVLGLLNLLLYQGVIQPRQSRLKQAAVLQAELKQQYVSQWQPLSTVDELAKQLQQQTEQWQQLQQRYLNSISMAELIARVSAISYQQGLAVVEIAPLDKAPLDKVPLDKAPIDKQPLDAVLSVEYQEIRLSIHIRGSYHQLGHFVAALAEQQPLMNLTDVVIEQSVFGSETASHEWLDIHATVKSYALLEGDYE</sequence>
<dbReference type="InterPro" id="IPR014717">
    <property type="entry name" value="Transl_elong_EF1B/ribsomal_bS6"/>
</dbReference>
<protein>
    <recommendedName>
        <fullName evidence="4">Type 4a pilus biogenesis protein PilO</fullName>
    </recommendedName>
</protein>
<dbReference type="GO" id="GO:0043107">
    <property type="term" value="P:type IV pilus-dependent motility"/>
    <property type="evidence" value="ECO:0007669"/>
    <property type="project" value="InterPro"/>
</dbReference>
<dbReference type="GO" id="GO:0043683">
    <property type="term" value="P:type IV pilus assembly"/>
    <property type="evidence" value="ECO:0007669"/>
    <property type="project" value="InterPro"/>
</dbReference>
<dbReference type="PANTHER" id="PTHR39555">
    <property type="entry name" value="FIMBRIAL ASSEMBLY PROTEIN PILO-LIKE PROTEIN-RELATED"/>
    <property type="match status" value="1"/>
</dbReference>
<dbReference type="RefSeq" id="WP_147714464.1">
    <property type="nucleotide sequence ID" value="NZ_VKAD01000002.1"/>
</dbReference>
<dbReference type="InterPro" id="IPR007445">
    <property type="entry name" value="PilO"/>
</dbReference>
<dbReference type="AlphaFoldDB" id="A0A5C8Z2U1"/>
<dbReference type="Gene3D" id="3.30.70.60">
    <property type="match status" value="1"/>
</dbReference>
<proteinExistence type="predicted"/>
<keyword evidence="1" id="KW-1133">Transmembrane helix</keyword>
<dbReference type="Proteomes" id="UP000321764">
    <property type="component" value="Unassembled WGS sequence"/>
</dbReference>